<dbReference type="GO" id="GO:0070411">
    <property type="term" value="F:I-SMAD binding"/>
    <property type="evidence" value="ECO:0007669"/>
    <property type="project" value="TreeGrafter"/>
</dbReference>
<dbReference type="PANTHER" id="PTHR13703:SF54">
    <property type="entry name" value="MOTHERS AGAINST DECAPENTAPLEGIC HOMOLOG"/>
    <property type="match status" value="1"/>
</dbReference>
<dbReference type="GO" id="GO:0071144">
    <property type="term" value="C:heteromeric SMAD protein complex"/>
    <property type="evidence" value="ECO:0007669"/>
    <property type="project" value="TreeGrafter"/>
</dbReference>
<keyword evidence="7" id="KW-0963">Cytoplasm</keyword>
<evidence type="ECO:0000256" key="7">
    <source>
        <dbReference type="RuleBase" id="RU361195"/>
    </source>
</evidence>
<dbReference type="InterPro" id="IPR013019">
    <property type="entry name" value="MAD_homology_MH1"/>
</dbReference>
<evidence type="ECO:0000313" key="9">
    <source>
        <dbReference type="EMBL" id="CAB4000544.1"/>
    </source>
</evidence>
<evidence type="ECO:0000256" key="6">
    <source>
        <dbReference type="ARBA" id="ARBA00023242"/>
    </source>
</evidence>
<dbReference type="Gene3D" id="2.60.200.10">
    <property type="match status" value="1"/>
</dbReference>
<dbReference type="SMART" id="SM00524">
    <property type="entry name" value="DWB"/>
    <property type="match status" value="1"/>
</dbReference>
<keyword evidence="2" id="KW-0479">Metal-binding</keyword>
<gene>
    <name evidence="9" type="ORF">PACLA_8A038543</name>
</gene>
<dbReference type="GO" id="GO:0060395">
    <property type="term" value="P:SMAD protein signal transduction"/>
    <property type="evidence" value="ECO:0007669"/>
    <property type="project" value="TreeGrafter"/>
</dbReference>
<dbReference type="SUPFAM" id="SSF56366">
    <property type="entry name" value="SMAD MH1 domain"/>
    <property type="match status" value="1"/>
</dbReference>
<dbReference type="InterPro" id="IPR013790">
    <property type="entry name" value="Dwarfin"/>
</dbReference>
<evidence type="ECO:0000256" key="4">
    <source>
        <dbReference type="ARBA" id="ARBA00023015"/>
    </source>
</evidence>
<dbReference type="GO" id="GO:0046872">
    <property type="term" value="F:metal ion binding"/>
    <property type="evidence" value="ECO:0007669"/>
    <property type="project" value="UniProtKB-KW"/>
</dbReference>
<dbReference type="GO" id="GO:0030154">
    <property type="term" value="P:cell differentiation"/>
    <property type="evidence" value="ECO:0007669"/>
    <property type="project" value="TreeGrafter"/>
</dbReference>
<evidence type="ECO:0000256" key="2">
    <source>
        <dbReference type="ARBA" id="ARBA00022723"/>
    </source>
</evidence>
<dbReference type="EMBL" id="CACRXK020003862">
    <property type="protein sequence ID" value="CAB4000544.1"/>
    <property type="molecule type" value="Genomic_DNA"/>
</dbReference>
<feature type="region of interest" description="Disordered" evidence="8">
    <location>
        <begin position="154"/>
        <end position="179"/>
    </location>
</feature>
<organism evidence="9 10">
    <name type="scientific">Paramuricea clavata</name>
    <name type="common">Red gorgonian</name>
    <name type="synonym">Violescent sea-whip</name>
    <dbReference type="NCBI Taxonomy" id="317549"/>
    <lineage>
        <taxon>Eukaryota</taxon>
        <taxon>Metazoa</taxon>
        <taxon>Cnidaria</taxon>
        <taxon>Anthozoa</taxon>
        <taxon>Octocorallia</taxon>
        <taxon>Malacalcyonacea</taxon>
        <taxon>Plexauridae</taxon>
        <taxon>Paramuricea</taxon>
    </lineage>
</organism>
<comment type="caution">
    <text evidence="9">The sequence shown here is derived from an EMBL/GenBank/DDBJ whole genome shotgun (WGS) entry which is preliminary data.</text>
</comment>
<dbReference type="GO" id="GO:0005737">
    <property type="term" value="C:cytoplasm"/>
    <property type="evidence" value="ECO:0007669"/>
    <property type="project" value="UniProtKB-SubCell"/>
</dbReference>
<dbReference type="InterPro" id="IPR008984">
    <property type="entry name" value="SMAD_FHA_dom_sf"/>
</dbReference>
<dbReference type="AlphaFoldDB" id="A0A7D9I9N5"/>
<dbReference type="InterPro" id="IPR036578">
    <property type="entry name" value="SMAD_MH1_sf"/>
</dbReference>
<dbReference type="SUPFAM" id="SSF49879">
    <property type="entry name" value="SMAD/FHA domain"/>
    <property type="match status" value="1"/>
</dbReference>
<comment type="subcellular location">
    <subcellularLocation>
        <location evidence="7">Cytoplasm</location>
    </subcellularLocation>
    <subcellularLocation>
        <location evidence="7">Nucleus</location>
    </subcellularLocation>
</comment>
<dbReference type="InterPro" id="IPR001132">
    <property type="entry name" value="SMAD_dom_Dwarfin-type"/>
</dbReference>
<dbReference type="PROSITE" id="PS51076">
    <property type="entry name" value="MH2"/>
    <property type="match status" value="1"/>
</dbReference>
<proteinExistence type="inferred from homology"/>
<dbReference type="GO" id="GO:0009653">
    <property type="term" value="P:anatomical structure morphogenesis"/>
    <property type="evidence" value="ECO:0007669"/>
    <property type="project" value="TreeGrafter"/>
</dbReference>
<evidence type="ECO:0000256" key="1">
    <source>
        <dbReference type="ARBA" id="ARBA00005545"/>
    </source>
</evidence>
<evidence type="ECO:0000256" key="8">
    <source>
        <dbReference type="SAM" id="MobiDB-lite"/>
    </source>
</evidence>
<dbReference type="InterPro" id="IPR003619">
    <property type="entry name" value="MAD_homology1_Dwarfin-type"/>
</dbReference>
<keyword evidence="3" id="KW-0862">Zinc</keyword>
<dbReference type="Proteomes" id="UP001152795">
    <property type="component" value="Unassembled WGS sequence"/>
</dbReference>
<keyword evidence="6 7" id="KW-0539">Nucleus</keyword>
<keyword evidence="5 7" id="KW-0804">Transcription</keyword>
<reference evidence="9" key="1">
    <citation type="submission" date="2020-04" db="EMBL/GenBank/DDBJ databases">
        <authorList>
            <person name="Alioto T."/>
            <person name="Alioto T."/>
            <person name="Gomez Garrido J."/>
        </authorList>
    </citation>
    <scope>NUCLEOTIDE SEQUENCE</scope>
    <source>
        <strain evidence="9">A484AB</strain>
    </source>
</reference>
<dbReference type="GO" id="GO:0140416">
    <property type="term" value="F:transcription regulator inhibitor activity"/>
    <property type="evidence" value="ECO:0007669"/>
    <property type="project" value="TreeGrafter"/>
</dbReference>
<accession>A0A7D9I9N5</accession>
<dbReference type="OrthoDB" id="5946219at2759"/>
<evidence type="ECO:0000256" key="5">
    <source>
        <dbReference type="ARBA" id="ARBA00023163"/>
    </source>
</evidence>
<protein>
    <recommendedName>
        <fullName evidence="7">Mothers against decapentaplegic homolog</fullName>
        <shortName evidence="7">MAD homolog</shortName>
        <shortName evidence="7">Mothers against DPP homolog</shortName>
    </recommendedName>
    <alternativeName>
        <fullName evidence="7">SMAD family member</fullName>
    </alternativeName>
</protein>
<feature type="compositionally biased region" description="Polar residues" evidence="8">
    <location>
        <begin position="160"/>
        <end position="170"/>
    </location>
</feature>
<dbReference type="SMART" id="SM00523">
    <property type="entry name" value="DWA"/>
    <property type="match status" value="1"/>
</dbReference>
<dbReference type="PROSITE" id="PS51075">
    <property type="entry name" value="MH1"/>
    <property type="match status" value="1"/>
</dbReference>
<dbReference type="GO" id="GO:0006357">
    <property type="term" value="P:regulation of transcription by RNA polymerase II"/>
    <property type="evidence" value="ECO:0007669"/>
    <property type="project" value="TreeGrafter"/>
</dbReference>
<dbReference type="InterPro" id="IPR017855">
    <property type="entry name" value="SMAD-like_dom_sf"/>
</dbReference>
<keyword evidence="10" id="KW-1185">Reference proteome</keyword>
<evidence type="ECO:0000256" key="3">
    <source>
        <dbReference type="ARBA" id="ARBA00022833"/>
    </source>
</evidence>
<keyword evidence="4 7" id="KW-0805">Transcription regulation</keyword>
<dbReference type="Pfam" id="PF03165">
    <property type="entry name" value="MH1"/>
    <property type="match status" value="1"/>
</dbReference>
<name>A0A7D9I9N5_PARCT</name>
<evidence type="ECO:0000313" key="10">
    <source>
        <dbReference type="Proteomes" id="UP001152795"/>
    </source>
</evidence>
<comment type="similarity">
    <text evidence="1 7">Belongs to the dwarfin/SMAD family.</text>
</comment>
<sequence length="371" mass="42473">MSERIVSYAETIVNVHETVQRLQRRYLVQKIWSAREICIGDQVSAKAFGFLKEAVHNFLGGLDLTSLRRLAKIVSEKDSDACLSVNHLNPAEFCIQKQRYLISRVWRWPDLKDGSELKHIEDSSGEEGEAGMGDCLCVNPFHFSRISKREIPYQGLRGGSKSNKTTQDDSGLSCGSVDTESSQKTKACQVSTCTKREQARKRPWLTLAYWEREQRVGNMYHGYENTINIYESKSKGHRHGLCLKDLNRTCEMNDNTKIAFRNIGEGIQVSLEDGDIWVYNKSQSPVFLNGELLQRLHHTDTPRVDKLPSGYGRKVFDCNANVSTRQSLDKRREEQHCLRVSFVKGFGRGYKRQTIMNCPCWIEMFFTLPAS</sequence>
<dbReference type="PANTHER" id="PTHR13703">
    <property type="entry name" value="SMAD"/>
    <property type="match status" value="1"/>
</dbReference>
<dbReference type="Pfam" id="PF03166">
    <property type="entry name" value="MH2"/>
    <property type="match status" value="1"/>
</dbReference>
<dbReference type="Gene3D" id="3.90.520.10">
    <property type="entry name" value="SMAD MH1 domain"/>
    <property type="match status" value="1"/>
</dbReference>